<sequence length="94" mass="10822">MKLVIVFMLAIIPVYCRTNSSGCNRMDDAIAKTINSSVPMEEYHETVKKYTTLPYIRSTVEKFKECFAKQSNDTQHNIFVMVYAVYNSDKCSGY</sequence>
<dbReference type="InterPro" id="IPR016126">
    <property type="entry name" value="Secretoglobin"/>
</dbReference>
<evidence type="ECO:0000313" key="5">
    <source>
        <dbReference type="EMBL" id="CAB64661.1"/>
    </source>
</evidence>
<keyword evidence="6" id="KW-1185">Reference proteome</keyword>
<dbReference type="SUPFAM" id="SSF48201">
    <property type="entry name" value="Uteroglobin-like"/>
    <property type="match status" value="1"/>
</dbReference>
<dbReference type="InterPro" id="IPR035960">
    <property type="entry name" value="Secretoglobin_sf"/>
</dbReference>
<evidence type="ECO:0000313" key="6">
    <source>
        <dbReference type="Proteomes" id="UP000886700"/>
    </source>
</evidence>
<dbReference type="Pfam" id="PF01099">
    <property type="entry name" value="Uteroglobin"/>
    <property type="match status" value="1"/>
</dbReference>
<evidence type="ECO:0000256" key="2">
    <source>
        <dbReference type="ARBA" id="ARBA00022525"/>
    </source>
</evidence>
<dbReference type="CTD" id="4250"/>
<dbReference type="Proteomes" id="UP000886700">
    <property type="component" value="Unplaced"/>
</dbReference>
<dbReference type="GeneID" id="101834085"/>
<feature type="chain" id="PRO_5015099936" evidence="3">
    <location>
        <begin position="17"/>
        <end position="94"/>
    </location>
</feature>
<protein>
    <submittedName>
        <fullName evidence="4 5">Heteroglobin B2 subunit</fullName>
    </submittedName>
    <submittedName>
        <fullName evidence="7">Mammaglobin-A precursor</fullName>
    </submittedName>
</protein>
<gene>
    <name evidence="5 7" type="primary">hgl.B2</name>
    <name evidence="4" type="synonym">hgb.b2</name>
    <name evidence="7" type="synonym">hgl.B1</name>
    <name evidence="7" type="synonym">Scgb2a2</name>
</gene>
<reference evidence="4" key="2">
    <citation type="submission" date="2016-12" db="EMBL/GenBank/DDBJ databases">
        <authorList>
            <person name="Song W.-J."/>
            <person name="Kurnit D.M."/>
        </authorList>
    </citation>
    <scope>NUCLEOTIDE SEQUENCE</scope>
    <source>
        <strain evidence="4">Lake View</strain>
        <tissue evidence="4">Parotid gland</tissue>
    </source>
</reference>
<dbReference type="PANTHER" id="PTHR14037:SF4">
    <property type="entry name" value="MAMMAGLOBIN-B"/>
    <property type="match status" value="1"/>
</dbReference>
<dbReference type="RefSeq" id="NP_001297490.1">
    <property type="nucleotide sequence ID" value="NM_001310561.1"/>
</dbReference>
<dbReference type="AlphaFoldDB" id="Q9QXF2"/>
<feature type="signal peptide" evidence="3">
    <location>
        <begin position="1"/>
        <end position="16"/>
    </location>
</feature>
<reference evidence="5 7" key="1">
    <citation type="journal article" date="2002" name="J. Biol. Chem.">
        <title>Characterization and cloning of two isoforms of heteroglobin, a novel heterodimeric glycoprotein of the secretoglobin-uteroglobin family showing tissue-specific and sex differential expression.</title>
        <authorList>
            <person name="Alvarez J."/>
            <person name="Vinas J."/>
            <person name="Alonso J.M."/>
            <person name="Albar J.P."/>
            <person name="Ashman K."/>
            <person name="Dominguez P."/>
        </authorList>
    </citation>
    <scope>NUCLEOTIDE SEQUENCE</scope>
    <source>
        <strain evidence="5">Lake View</strain>
        <tissue evidence="5">Harderian gland</tissue>
        <tissue evidence="4">Parotid gland</tissue>
    </source>
</reference>
<name>Q9QXF2_MESAU</name>
<evidence type="ECO:0000256" key="1">
    <source>
        <dbReference type="ARBA" id="ARBA00004613"/>
    </source>
</evidence>
<comment type="subcellular location">
    <subcellularLocation>
        <location evidence="1">Secreted</location>
    </subcellularLocation>
</comment>
<evidence type="ECO:0000256" key="3">
    <source>
        <dbReference type="SAM" id="SignalP"/>
    </source>
</evidence>
<dbReference type="KEGG" id="maua:101834085"/>
<dbReference type="EMBL" id="KY369140">
    <property type="protein sequence ID" value="ATV94959.1"/>
    <property type="molecule type" value="Genomic_DNA"/>
</dbReference>
<feature type="chain" id="PRO_5017492588" description="mammaglobin-A" evidence="7">
    <location>
        <begin position="17"/>
        <end position="94"/>
    </location>
</feature>
<keyword evidence="2" id="KW-0964">Secreted</keyword>
<dbReference type="OrthoDB" id="9741516at2759"/>
<evidence type="ECO:0000313" key="4">
    <source>
        <dbReference type="EMBL" id="ATV94959.1"/>
    </source>
</evidence>
<dbReference type="CDD" id="cd00633">
    <property type="entry name" value="Secretoglobin"/>
    <property type="match status" value="1"/>
</dbReference>
<reference evidence="7" key="3">
    <citation type="submission" date="2025-04" db="UniProtKB">
        <authorList>
            <consortium name="RefSeq"/>
        </authorList>
    </citation>
    <scope>IDENTIFICATION</scope>
</reference>
<dbReference type="PROSITE" id="PS51311">
    <property type="entry name" value="SCGB"/>
    <property type="match status" value="1"/>
</dbReference>
<accession>Q9QXF2</accession>
<dbReference type="EMBL" id="AJ252139">
    <property type="protein sequence ID" value="CAB64661.1"/>
    <property type="molecule type" value="mRNA"/>
</dbReference>
<dbReference type="GO" id="GO:0030521">
    <property type="term" value="P:androgen receptor signaling pathway"/>
    <property type="evidence" value="ECO:0007669"/>
    <property type="project" value="TreeGrafter"/>
</dbReference>
<dbReference type="PANTHER" id="PTHR14037">
    <property type="entry name" value="MAMMAGLOBIN-RELATED"/>
    <property type="match status" value="1"/>
</dbReference>
<evidence type="ECO:0000313" key="7">
    <source>
        <dbReference type="RefSeq" id="NP_001297490.1"/>
    </source>
</evidence>
<proteinExistence type="evidence at transcript level"/>
<keyword evidence="3 7" id="KW-0732">Signal</keyword>
<organism evidence="5">
    <name type="scientific">Mesocricetus auratus</name>
    <name type="common">Golden hamster</name>
    <dbReference type="NCBI Taxonomy" id="10036"/>
    <lineage>
        <taxon>Eukaryota</taxon>
        <taxon>Metazoa</taxon>
        <taxon>Chordata</taxon>
        <taxon>Craniata</taxon>
        <taxon>Vertebrata</taxon>
        <taxon>Euteleostomi</taxon>
        <taxon>Mammalia</taxon>
        <taxon>Eutheria</taxon>
        <taxon>Euarchontoglires</taxon>
        <taxon>Glires</taxon>
        <taxon>Rodentia</taxon>
        <taxon>Myomorpha</taxon>
        <taxon>Muroidea</taxon>
        <taxon>Cricetidae</taxon>
        <taxon>Cricetinae</taxon>
        <taxon>Mesocricetus</taxon>
    </lineage>
</organism>
<dbReference type="GO" id="GO:0005615">
    <property type="term" value="C:extracellular space"/>
    <property type="evidence" value="ECO:0007669"/>
    <property type="project" value="TreeGrafter"/>
</dbReference>